<dbReference type="InterPro" id="IPR001917">
    <property type="entry name" value="Aminotrans_II_pyridoxalP_BS"/>
</dbReference>
<keyword evidence="8 12" id="KW-0663">Pyridoxal phosphate</keyword>
<evidence type="ECO:0000256" key="4">
    <source>
        <dbReference type="ARBA" id="ARBA00011738"/>
    </source>
</evidence>
<dbReference type="CDD" id="cd06454">
    <property type="entry name" value="KBL_like"/>
    <property type="match status" value="1"/>
</dbReference>
<dbReference type="InterPro" id="IPR050087">
    <property type="entry name" value="AON_synthase_class-II"/>
</dbReference>
<dbReference type="EMBL" id="CP001101">
    <property type="protein sequence ID" value="ACE05351.1"/>
    <property type="molecule type" value="Genomic_DNA"/>
</dbReference>
<keyword evidence="7" id="KW-0093">Biotin biosynthesis</keyword>
<protein>
    <recommendedName>
        <fullName evidence="5">8-amino-7-oxononanoate synthase</fullName>
        <ecNumber evidence="5">2.3.1.47</ecNumber>
    </recommendedName>
    <alternativeName>
        <fullName evidence="9">7-keto-8-amino-pelargonic acid synthase</fullName>
    </alternativeName>
    <alternativeName>
        <fullName evidence="10">8-amino-7-ketopelargonate synthase</fullName>
    </alternativeName>
</protein>
<dbReference type="InterPro" id="IPR015422">
    <property type="entry name" value="PyrdxlP-dep_Trfase_small"/>
</dbReference>
<gene>
    <name evidence="14" type="ordered locus">Cphamn1_2457</name>
</gene>
<sequence>MSLKERIERELDMLREEERFRVLSETGKREGAFIGSEGKMLLNLSSNDYLGLGDDGQLRRDYLLAFKPGSDSDRFSMTSSSSRLLTGNHRLYTELEESLASWYGRQAGLVFNSGYHANVGILPALASRHDLILCDKLNHASIIDGCRIADAAFKRFRHLDYDHLEELLEGSRGTCRQMFIVTESVFSMDGDLADLQKLCDLRKRYGAFLIVDEAHGVGAFGETGKGLCEVSGLTDSIDMIIGTFGKAFASSGAYGIMDGMIRDYLVNTMRPLIFTTALPPMILGWSRQVLERQRTMSESRHHLHSLAARFREALKEHGLQTAGESQIVPVIIGGNRDAVRAATVLRDSGFLALPVRPPTVPENTARIRFSLRADIRWEDIAGIPEILNRAVGTGEKSWF</sequence>
<dbReference type="EC" id="2.3.1.47" evidence="5"/>
<comment type="cofactor">
    <cofactor evidence="1 12">
        <name>pyridoxal 5'-phosphate</name>
        <dbReference type="ChEBI" id="CHEBI:597326"/>
    </cofactor>
</comment>
<dbReference type="SUPFAM" id="SSF53383">
    <property type="entry name" value="PLP-dependent transferases"/>
    <property type="match status" value="1"/>
</dbReference>
<dbReference type="GO" id="GO:0008710">
    <property type="term" value="F:8-amino-7-oxononanoate synthase activity"/>
    <property type="evidence" value="ECO:0007669"/>
    <property type="project" value="UniProtKB-EC"/>
</dbReference>
<evidence type="ECO:0000259" key="13">
    <source>
        <dbReference type="Pfam" id="PF00155"/>
    </source>
</evidence>
<dbReference type="eggNOG" id="COG0156">
    <property type="taxonomic scope" value="Bacteria"/>
</dbReference>
<accession>B3EPW1</accession>
<evidence type="ECO:0000256" key="9">
    <source>
        <dbReference type="ARBA" id="ARBA00032610"/>
    </source>
</evidence>
<evidence type="ECO:0000256" key="2">
    <source>
        <dbReference type="ARBA" id="ARBA00004746"/>
    </source>
</evidence>
<evidence type="ECO:0000256" key="12">
    <source>
        <dbReference type="RuleBase" id="RU003693"/>
    </source>
</evidence>
<keyword evidence="6 14" id="KW-0808">Transferase</keyword>
<evidence type="ECO:0000256" key="1">
    <source>
        <dbReference type="ARBA" id="ARBA00001933"/>
    </source>
</evidence>
<dbReference type="Gene3D" id="3.40.640.10">
    <property type="entry name" value="Type I PLP-dependent aspartate aminotransferase-like (Major domain)"/>
    <property type="match status" value="1"/>
</dbReference>
<dbReference type="PROSITE" id="PS00599">
    <property type="entry name" value="AA_TRANSFER_CLASS_2"/>
    <property type="match status" value="1"/>
</dbReference>
<dbReference type="Pfam" id="PF00155">
    <property type="entry name" value="Aminotran_1_2"/>
    <property type="match status" value="1"/>
</dbReference>
<evidence type="ECO:0000256" key="6">
    <source>
        <dbReference type="ARBA" id="ARBA00022679"/>
    </source>
</evidence>
<dbReference type="PANTHER" id="PTHR13693:SF100">
    <property type="entry name" value="8-AMINO-7-OXONONANOATE SYNTHASE"/>
    <property type="match status" value="1"/>
</dbReference>
<dbReference type="GO" id="GO:0030170">
    <property type="term" value="F:pyridoxal phosphate binding"/>
    <property type="evidence" value="ECO:0007669"/>
    <property type="project" value="InterPro"/>
</dbReference>
<dbReference type="InterPro" id="IPR015421">
    <property type="entry name" value="PyrdxlP-dep_Trfase_major"/>
</dbReference>
<dbReference type="Gene3D" id="3.90.1150.10">
    <property type="entry name" value="Aspartate Aminotransferase, domain 1"/>
    <property type="match status" value="1"/>
</dbReference>
<dbReference type="PANTHER" id="PTHR13693">
    <property type="entry name" value="CLASS II AMINOTRANSFERASE/8-AMINO-7-OXONONANOATE SYNTHASE"/>
    <property type="match status" value="1"/>
</dbReference>
<comment type="catalytic activity">
    <reaction evidence="11">
        <text>6-carboxyhexanoyl-[ACP] + L-alanine + H(+) = (8S)-8-amino-7-oxononanoate + holo-[ACP] + CO2</text>
        <dbReference type="Rhea" id="RHEA:42288"/>
        <dbReference type="Rhea" id="RHEA-COMP:9685"/>
        <dbReference type="Rhea" id="RHEA-COMP:9955"/>
        <dbReference type="ChEBI" id="CHEBI:15378"/>
        <dbReference type="ChEBI" id="CHEBI:16526"/>
        <dbReference type="ChEBI" id="CHEBI:57972"/>
        <dbReference type="ChEBI" id="CHEBI:64479"/>
        <dbReference type="ChEBI" id="CHEBI:78846"/>
        <dbReference type="ChEBI" id="CHEBI:149468"/>
        <dbReference type="EC" id="2.3.1.47"/>
    </reaction>
</comment>
<dbReference type="InterPro" id="IPR004839">
    <property type="entry name" value="Aminotransferase_I/II_large"/>
</dbReference>
<feature type="domain" description="Aminotransferase class I/classII large" evidence="13">
    <location>
        <begin position="41"/>
        <end position="374"/>
    </location>
</feature>
<evidence type="ECO:0000256" key="10">
    <source>
        <dbReference type="ARBA" id="ARBA00033381"/>
    </source>
</evidence>
<evidence type="ECO:0000256" key="5">
    <source>
        <dbReference type="ARBA" id="ARBA00013187"/>
    </source>
</evidence>
<reference evidence="14" key="1">
    <citation type="submission" date="2008-06" db="EMBL/GenBank/DDBJ databases">
        <title>Complete sequence of Chlorobium phaeobacteroides BS1.</title>
        <authorList>
            <consortium name="US DOE Joint Genome Institute"/>
            <person name="Lucas S."/>
            <person name="Copeland A."/>
            <person name="Lapidus A."/>
            <person name="Glavina del Rio T."/>
            <person name="Dalin E."/>
            <person name="Tice H."/>
            <person name="Bruce D."/>
            <person name="Goodwin L."/>
            <person name="Pitluck S."/>
            <person name="Schmutz J."/>
            <person name="Larimer F."/>
            <person name="Land M."/>
            <person name="Hauser L."/>
            <person name="Kyrpides N."/>
            <person name="Ovchinnikova G."/>
            <person name="Li T."/>
            <person name="Liu Z."/>
            <person name="Zhao F."/>
            <person name="Overmann J."/>
            <person name="Bryant D.A."/>
            <person name="Richardson P."/>
        </authorList>
    </citation>
    <scope>NUCLEOTIDE SEQUENCE [LARGE SCALE GENOMIC DNA]</scope>
    <source>
        <strain evidence="14">BS1</strain>
    </source>
</reference>
<evidence type="ECO:0000256" key="8">
    <source>
        <dbReference type="ARBA" id="ARBA00022898"/>
    </source>
</evidence>
<evidence type="ECO:0000256" key="3">
    <source>
        <dbReference type="ARBA" id="ARBA00010008"/>
    </source>
</evidence>
<evidence type="ECO:0000256" key="7">
    <source>
        <dbReference type="ARBA" id="ARBA00022756"/>
    </source>
</evidence>
<dbReference type="InterPro" id="IPR015424">
    <property type="entry name" value="PyrdxlP-dep_Trfase"/>
</dbReference>
<evidence type="ECO:0000313" key="14">
    <source>
        <dbReference type="EMBL" id="ACE05351.1"/>
    </source>
</evidence>
<comment type="pathway">
    <text evidence="2">Cofactor biosynthesis; biotin biosynthesis.</text>
</comment>
<comment type="similarity">
    <text evidence="3">Belongs to the class-II pyridoxal-phosphate-dependent aminotransferase family. BioF subfamily.</text>
</comment>
<dbReference type="KEGG" id="cpb:Cphamn1_2457"/>
<proteinExistence type="inferred from homology"/>
<dbReference type="GO" id="GO:0009102">
    <property type="term" value="P:biotin biosynthetic process"/>
    <property type="evidence" value="ECO:0007669"/>
    <property type="project" value="UniProtKB-KW"/>
</dbReference>
<name>B3EPW1_CHLPB</name>
<dbReference type="OrthoDB" id="9807157at2"/>
<comment type="subunit">
    <text evidence="4">Homodimer.</text>
</comment>
<dbReference type="HOGENOM" id="CLU_015846_11_2_10"/>
<dbReference type="AlphaFoldDB" id="B3EPW1"/>
<dbReference type="STRING" id="331678.Cphamn1_2457"/>
<keyword evidence="14" id="KW-0012">Acyltransferase</keyword>
<evidence type="ECO:0000256" key="11">
    <source>
        <dbReference type="ARBA" id="ARBA00047715"/>
    </source>
</evidence>
<organism evidence="14">
    <name type="scientific">Chlorobium phaeobacteroides (strain BS1)</name>
    <dbReference type="NCBI Taxonomy" id="331678"/>
    <lineage>
        <taxon>Bacteria</taxon>
        <taxon>Pseudomonadati</taxon>
        <taxon>Chlorobiota</taxon>
        <taxon>Chlorobiia</taxon>
        <taxon>Chlorobiales</taxon>
        <taxon>Chlorobiaceae</taxon>
        <taxon>Chlorobium/Pelodictyon group</taxon>
        <taxon>Chlorobium</taxon>
    </lineage>
</organism>